<dbReference type="AlphaFoldDB" id="A0A815GQR4"/>
<feature type="region of interest" description="Disordered" evidence="1">
    <location>
        <begin position="1"/>
        <end position="225"/>
    </location>
</feature>
<dbReference type="Proteomes" id="UP000677228">
    <property type="component" value="Unassembled WGS sequence"/>
</dbReference>
<dbReference type="Proteomes" id="UP000682733">
    <property type="component" value="Unassembled WGS sequence"/>
</dbReference>
<comment type="caution">
    <text evidence="3">The sequence shown here is derived from an EMBL/GenBank/DDBJ whole genome shotgun (WGS) entry which is preliminary data.</text>
</comment>
<feature type="compositionally biased region" description="Polar residues" evidence="1">
    <location>
        <begin position="327"/>
        <end position="341"/>
    </location>
</feature>
<protein>
    <submittedName>
        <fullName evidence="3">Uncharacterized protein</fullName>
    </submittedName>
</protein>
<reference evidence="3" key="1">
    <citation type="submission" date="2021-02" db="EMBL/GenBank/DDBJ databases">
        <authorList>
            <person name="Nowell W R."/>
        </authorList>
    </citation>
    <scope>NUCLEOTIDE SEQUENCE</scope>
</reference>
<evidence type="ECO:0000313" key="3">
    <source>
        <dbReference type="EMBL" id="CAF1341344.1"/>
    </source>
</evidence>
<feature type="region of interest" description="Disordered" evidence="1">
    <location>
        <begin position="252"/>
        <end position="384"/>
    </location>
</feature>
<feature type="compositionally biased region" description="Basic and acidic residues" evidence="1">
    <location>
        <begin position="300"/>
        <end position="313"/>
    </location>
</feature>
<name>A0A815GQR4_9BILA</name>
<proteinExistence type="predicted"/>
<feature type="compositionally biased region" description="Basic and acidic residues" evidence="1">
    <location>
        <begin position="355"/>
        <end position="371"/>
    </location>
</feature>
<accession>A0A815GQR4</accession>
<dbReference type="EMBL" id="CAJNOQ010014425">
    <property type="protein sequence ID" value="CAF1341344.1"/>
    <property type="molecule type" value="Genomic_DNA"/>
</dbReference>
<gene>
    <name evidence="3" type="ORF">GPM918_LOCUS30446</name>
    <name evidence="2" type="ORF">OVA965_LOCUS17243</name>
    <name evidence="5" type="ORF">SRO942_LOCUS31059</name>
    <name evidence="4" type="ORF">TMI583_LOCUS17262</name>
</gene>
<dbReference type="Proteomes" id="UP000681722">
    <property type="component" value="Unassembled WGS sequence"/>
</dbReference>
<evidence type="ECO:0000313" key="5">
    <source>
        <dbReference type="EMBL" id="CAF4202542.1"/>
    </source>
</evidence>
<dbReference type="Proteomes" id="UP000663829">
    <property type="component" value="Unassembled WGS sequence"/>
</dbReference>
<evidence type="ECO:0000313" key="2">
    <source>
        <dbReference type="EMBL" id="CAF1057427.1"/>
    </source>
</evidence>
<feature type="compositionally biased region" description="Basic and acidic residues" evidence="1">
    <location>
        <begin position="1"/>
        <end position="22"/>
    </location>
</feature>
<sequence>MPVEMERNSRDERDSLKSRYRDNGSSFNRNGPPQTRGSYRGRLPYSSSHGSHGGRPMPLPTQSQSSSRGGDPRISRGGGSRMSSGYRPMSSRGNNSGYNNNSFTSQGRQSSHIRGGDPRDSSSSYYDSRPPPSRYDSRPTAHSRTDLYHAAQQSLPPTSLPPSIPSNLMSMTRERSGPSSYSMREPMEAKYPSYSSRRNDASELYSRNDPYFSTSSRGDIPMRSNNDPYLRDLSLSSSSIARDPYVNSREQYRNDLYDAPPSRNTHSMYAGSRGHEYHPSQQSGRELYPQSSSSYGMSSRDMRTNDPRERDMGYRMPPRGDILPNRSIESMSTSGRSNDYRPTSGGGPVSTTRGTNERQSLKRPAPRDDRPPIGQPSSKRPLRR</sequence>
<dbReference type="EMBL" id="CAJNOK010008218">
    <property type="protein sequence ID" value="CAF1057427.1"/>
    <property type="molecule type" value="Genomic_DNA"/>
</dbReference>
<feature type="compositionally biased region" description="Polar residues" evidence="1">
    <location>
        <begin position="211"/>
        <end position="225"/>
    </location>
</feature>
<feature type="compositionally biased region" description="Polar residues" evidence="1">
    <location>
        <begin position="23"/>
        <end position="37"/>
    </location>
</feature>
<organism evidence="3 6">
    <name type="scientific">Didymodactylos carnosus</name>
    <dbReference type="NCBI Taxonomy" id="1234261"/>
    <lineage>
        <taxon>Eukaryota</taxon>
        <taxon>Metazoa</taxon>
        <taxon>Spiralia</taxon>
        <taxon>Gnathifera</taxon>
        <taxon>Rotifera</taxon>
        <taxon>Eurotatoria</taxon>
        <taxon>Bdelloidea</taxon>
        <taxon>Philodinida</taxon>
        <taxon>Philodinidae</taxon>
        <taxon>Didymodactylos</taxon>
    </lineage>
</organism>
<evidence type="ECO:0000313" key="4">
    <source>
        <dbReference type="EMBL" id="CAF3823594.1"/>
    </source>
</evidence>
<feature type="compositionally biased region" description="Low complexity" evidence="1">
    <location>
        <begin position="81"/>
        <end position="105"/>
    </location>
</feature>
<feature type="compositionally biased region" description="Basic and acidic residues" evidence="1">
    <location>
        <begin position="135"/>
        <end position="147"/>
    </location>
</feature>
<dbReference type="EMBL" id="CAJOBC010058972">
    <property type="protein sequence ID" value="CAF4202542.1"/>
    <property type="molecule type" value="Genomic_DNA"/>
</dbReference>
<keyword evidence="6" id="KW-1185">Reference proteome</keyword>
<evidence type="ECO:0000256" key="1">
    <source>
        <dbReference type="SAM" id="MobiDB-lite"/>
    </source>
</evidence>
<dbReference type="EMBL" id="CAJOBA010008237">
    <property type="protein sequence ID" value="CAF3823594.1"/>
    <property type="molecule type" value="Genomic_DNA"/>
</dbReference>
<evidence type="ECO:0000313" key="6">
    <source>
        <dbReference type="Proteomes" id="UP000663829"/>
    </source>
</evidence>